<organism evidence="2">
    <name type="scientific">hydrothermal vent metagenome</name>
    <dbReference type="NCBI Taxonomy" id="652676"/>
    <lineage>
        <taxon>unclassified sequences</taxon>
        <taxon>metagenomes</taxon>
        <taxon>ecological metagenomes</taxon>
    </lineage>
</organism>
<dbReference type="SUPFAM" id="SSF52821">
    <property type="entry name" value="Rhodanese/Cell cycle control phosphatase"/>
    <property type="match status" value="1"/>
</dbReference>
<evidence type="ECO:0000313" key="2">
    <source>
        <dbReference type="EMBL" id="VAW99240.1"/>
    </source>
</evidence>
<sequence length="110" mass="12668">MRHFTAAELQAYLHTVYEKKTPPPLLLDVREPWEYEHCHLEHSKLVPMRQIPGHAAQLDPVQETVVICHHGIRSRQVAQYLESLGFTNLINLTGGVEAWANDIDPAMKRY</sequence>
<dbReference type="Gene3D" id="3.40.250.10">
    <property type="entry name" value="Rhodanese-like domain"/>
    <property type="match status" value="1"/>
</dbReference>
<protein>
    <recommendedName>
        <fullName evidence="1">Rhodanese domain-containing protein</fullName>
    </recommendedName>
</protein>
<proteinExistence type="predicted"/>
<dbReference type="PANTHER" id="PTHR43031">
    <property type="entry name" value="FAD-DEPENDENT OXIDOREDUCTASE"/>
    <property type="match status" value="1"/>
</dbReference>
<dbReference type="InterPro" id="IPR036873">
    <property type="entry name" value="Rhodanese-like_dom_sf"/>
</dbReference>
<name>A0A3B1ACB4_9ZZZZ</name>
<dbReference type="InterPro" id="IPR001763">
    <property type="entry name" value="Rhodanese-like_dom"/>
</dbReference>
<dbReference type="EMBL" id="UOFT01000076">
    <property type="protein sequence ID" value="VAW99240.1"/>
    <property type="molecule type" value="Genomic_DNA"/>
</dbReference>
<dbReference type="Pfam" id="PF00581">
    <property type="entry name" value="Rhodanese"/>
    <property type="match status" value="1"/>
</dbReference>
<gene>
    <name evidence="2" type="ORF">MNBD_GAMMA23-1497</name>
</gene>
<dbReference type="AlphaFoldDB" id="A0A3B1ACB4"/>
<reference evidence="2" key="1">
    <citation type="submission" date="2018-06" db="EMBL/GenBank/DDBJ databases">
        <authorList>
            <person name="Zhirakovskaya E."/>
        </authorList>
    </citation>
    <scope>NUCLEOTIDE SEQUENCE</scope>
</reference>
<accession>A0A3B1ACB4</accession>
<feature type="domain" description="Rhodanese" evidence="1">
    <location>
        <begin position="20"/>
        <end position="108"/>
    </location>
</feature>
<dbReference type="SMART" id="SM00450">
    <property type="entry name" value="RHOD"/>
    <property type="match status" value="1"/>
</dbReference>
<dbReference type="PANTHER" id="PTHR43031:SF17">
    <property type="entry name" value="SULFURTRANSFERASE YTWF-RELATED"/>
    <property type="match status" value="1"/>
</dbReference>
<dbReference type="InterPro" id="IPR050229">
    <property type="entry name" value="GlpE_sulfurtransferase"/>
</dbReference>
<dbReference type="PROSITE" id="PS50206">
    <property type="entry name" value="RHODANESE_3"/>
    <property type="match status" value="1"/>
</dbReference>
<evidence type="ECO:0000259" key="1">
    <source>
        <dbReference type="PROSITE" id="PS50206"/>
    </source>
</evidence>